<keyword evidence="5" id="KW-1185">Reference proteome</keyword>
<dbReference type="PANTHER" id="PTHR14289">
    <property type="entry name" value="F-BOX ONLY PROTEIN 3"/>
    <property type="match status" value="1"/>
</dbReference>
<dbReference type="EMBL" id="CP010552">
    <property type="protein sequence ID" value="ALE53121.1"/>
    <property type="molecule type" value="Genomic_DNA"/>
</dbReference>
<dbReference type="Pfam" id="PF04379">
    <property type="entry name" value="DUF525"/>
    <property type="match status" value="1"/>
</dbReference>
<evidence type="ECO:0000256" key="1">
    <source>
        <dbReference type="ARBA" id="ARBA00017693"/>
    </source>
</evidence>
<dbReference type="NCBIfam" id="NF003967">
    <property type="entry name" value="PRK05461.1"/>
    <property type="match status" value="1"/>
</dbReference>
<dbReference type="PROSITE" id="PS51087">
    <property type="entry name" value="APAG"/>
    <property type="match status" value="1"/>
</dbReference>
<dbReference type="KEGG" id="tho:SP60_07925"/>
<organism evidence="4 5">
    <name type="scientific">Candidatus Thioglobus autotrophicus</name>
    <dbReference type="NCBI Taxonomy" id="1705394"/>
    <lineage>
        <taxon>Bacteria</taxon>
        <taxon>Pseudomonadati</taxon>
        <taxon>Pseudomonadota</taxon>
        <taxon>Gammaproteobacteria</taxon>
        <taxon>Candidatus Pseudothioglobaceae</taxon>
        <taxon>Candidatus Thioglobus</taxon>
    </lineage>
</organism>
<dbReference type="Proteomes" id="UP000058020">
    <property type="component" value="Chromosome"/>
</dbReference>
<dbReference type="InterPro" id="IPR023065">
    <property type="entry name" value="Uncharacterised_ApaG"/>
</dbReference>
<dbReference type="PANTHER" id="PTHR14289:SF16">
    <property type="entry name" value="POLYMERASE DELTA-INTERACTING PROTEIN 2"/>
    <property type="match status" value="1"/>
</dbReference>
<dbReference type="SUPFAM" id="SSF110069">
    <property type="entry name" value="ApaG-like"/>
    <property type="match status" value="1"/>
</dbReference>
<feature type="domain" description="ApaG" evidence="3">
    <location>
        <begin position="1"/>
        <end position="123"/>
    </location>
</feature>
<evidence type="ECO:0000259" key="3">
    <source>
        <dbReference type="PROSITE" id="PS51087"/>
    </source>
</evidence>
<evidence type="ECO:0000313" key="4">
    <source>
        <dbReference type="EMBL" id="ALE53121.1"/>
    </source>
</evidence>
<dbReference type="HAMAP" id="MF_00791">
    <property type="entry name" value="ApaG"/>
    <property type="match status" value="1"/>
</dbReference>
<dbReference type="Gene3D" id="2.60.40.1470">
    <property type="entry name" value="ApaG domain"/>
    <property type="match status" value="1"/>
</dbReference>
<gene>
    <name evidence="2" type="primary">apaG</name>
    <name evidence="4" type="ORF">SP60_07925</name>
</gene>
<evidence type="ECO:0000313" key="5">
    <source>
        <dbReference type="Proteomes" id="UP000058020"/>
    </source>
</evidence>
<evidence type="ECO:0000256" key="2">
    <source>
        <dbReference type="HAMAP-Rule" id="MF_00791"/>
    </source>
</evidence>
<accession>A0A0M3TUE6</accession>
<dbReference type="STRING" id="1705394.SP60_07925"/>
<dbReference type="InterPro" id="IPR036767">
    <property type="entry name" value="ApaG_sf"/>
</dbReference>
<reference evidence="4 5" key="1">
    <citation type="journal article" date="2015" name="Genome Announc.">
        <title>Genome Sequence of 'Candidatus Thioglobus autotrophica' Strain EF1, a Chemoautotroph from the SUP05 Clade of Marine Gammaproteobacteria.</title>
        <authorList>
            <person name="Shah V."/>
            <person name="Morris R.M."/>
        </authorList>
    </citation>
    <scope>NUCLEOTIDE SEQUENCE [LARGE SCALE GENOMIC DNA]</scope>
    <source>
        <strain evidence="4 5">EF1</strain>
    </source>
</reference>
<dbReference type="InterPro" id="IPR007474">
    <property type="entry name" value="ApaG_domain"/>
</dbReference>
<dbReference type="AlphaFoldDB" id="A0A0M3TUE6"/>
<dbReference type="RefSeq" id="WP_053952117.1">
    <property type="nucleotide sequence ID" value="NZ_CP010552.1"/>
</dbReference>
<sequence>MKNKIKIDVQVSFIEEQSSAAVNQYTFAYTITIVNQGLVGAQLLTRHWRIQDETGHVEDVIGEGVIGQQPHLMPGESYQYSSGSVIKTATGTMKGAYGMVSDEGERFEAEIPEFILSEPYTLH</sequence>
<name>A0A0M3TUE6_9GAMM</name>
<dbReference type="GO" id="GO:0070987">
    <property type="term" value="P:error-free translesion synthesis"/>
    <property type="evidence" value="ECO:0007669"/>
    <property type="project" value="TreeGrafter"/>
</dbReference>
<dbReference type="OrthoDB" id="9795226at2"/>
<proteinExistence type="inferred from homology"/>
<protein>
    <recommendedName>
        <fullName evidence="1 2">Protein ApaG</fullName>
    </recommendedName>
</protein>